<comment type="caution">
    <text evidence="3">The sequence shown here is derived from an EMBL/GenBank/DDBJ whole genome shotgun (WGS) entry which is preliminary data.</text>
</comment>
<feature type="compositionally biased region" description="Basic and acidic residues" evidence="1">
    <location>
        <begin position="444"/>
        <end position="462"/>
    </location>
</feature>
<feature type="compositionally biased region" description="Polar residues" evidence="1">
    <location>
        <begin position="304"/>
        <end position="313"/>
    </location>
</feature>
<name>A0AAD2FZU9_9STRA</name>
<organism evidence="3 4">
    <name type="scientific">Cylindrotheca closterium</name>
    <dbReference type="NCBI Taxonomy" id="2856"/>
    <lineage>
        <taxon>Eukaryota</taxon>
        <taxon>Sar</taxon>
        <taxon>Stramenopiles</taxon>
        <taxon>Ochrophyta</taxon>
        <taxon>Bacillariophyta</taxon>
        <taxon>Bacillariophyceae</taxon>
        <taxon>Bacillariophycidae</taxon>
        <taxon>Bacillariales</taxon>
        <taxon>Bacillariaceae</taxon>
        <taxon>Cylindrotheca</taxon>
    </lineage>
</organism>
<dbReference type="InterPro" id="IPR049227">
    <property type="entry name" value="DUF6824"/>
</dbReference>
<sequence>MVAADIPSFLPSMSFRQRRVDRNDDYSTSEGSMKAFMNGMMAPFTSCWQPPMESCTPANTAMYSCFEQHPAVVSPGRPRNVPHPNSSCREVHSPHGEPASNIDVENPHAHDVLCGRGGSSNRHLGNMHFRELVAANKKTYVGLTKKQKMLVARKIVDLVGRTNPPGRFLAKDSASGLWYNIGVPRSLEKTSQALREKNSNDLPDVVQSSGSAVQALIKEGSSSKSKDSKSVEAPPLIVPSHLKEIYCQDNMVGSESPRWPIHDSQVPRMQQSRLRSPSLNCPKSPPHTYHHAPPRMNDPRRMDSPSSPHYGTHQYQHLESPMLDYRDHYEYYGRSERQYGQIHTLLQPPRRYRPYPQTPVHHQMRSRYQHNQSPRTVTASSQMAVVPSTPRRYHFDNDPCGFGRPYLPSTPPNRPMAVPASTPVACRSSSSHFVRARSNASPERSQDVKRQRRESGVARRLSDASLSTKVQDYLSLKDKPRSDVDRCFDIKSPSGLLQGREHRSSMKSGSGKVETNTPAGFSGLAALSTAAFLKLDETPCS</sequence>
<feature type="compositionally biased region" description="Polar residues" evidence="1">
    <location>
        <begin position="267"/>
        <end position="281"/>
    </location>
</feature>
<feature type="region of interest" description="Disordered" evidence="1">
    <location>
        <begin position="411"/>
        <end position="463"/>
    </location>
</feature>
<feature type="domain" description="DUF6824" evidence="2">
    <location>
        <begin position="111"/>
        <end position="196"/>
    </location>
</feature>
<gene>
    <name evidence="3" type="ORF">CYCCA115_LOCUS16982</name>
</gene>
<dbReference type="AlphaFoldDB" id="A0AAD2FZU9"/>
<evidence type="ECO:0000259" key="2">
    <source>
        <dbReference type="Pfam" id="PF20710"/>
    </source>
</evidence>
<dbReference type="EMBL" id="CAKOGP040001959">
    <property type="protein sequence ID" value="CAJ1958000.1"/>
    <property type="molecule type" value="Genomic_DNA"/>
</dbReference>
<dbReference type="Proteomes" id="UP001295423">
    <property type="component" value="Unassembled WGS sequence"/>
</dbReference>
<dbReference type="Pfam" id="PF20710">
    <property type="entry name" value="DUF6824"/>
    <property type="match status" value="1"/>
</dbReference>
<accession>A0AAD2FZU9</accession>
<feature type="region of interest" description="Disordered" evidence="1">
    <location>
        <begin position="256"/>
        <end position="313"/>
    </location>
</feature>
<protein>
    <recommendedName>
        <fullName evidence="2">DUF6824 domain-containing protein</fullName>
    </recommendedName>
</protein>
<proteinExistence type="predicted"/>
<evidence type="ECO:0000313" key="3">
    <source>
        <dbReference type="EMBL" id="CAJ1958000.1"/>
    </source>
</evidence>
<feature type="region of interest" description="Disordered" evidence="1">
    <location>
        <begin position="491"/>
        <end position="520"/>
    </location>
</feature>
<keyword evidence="4" id="KW-1185">Reference proteome</keyword>
<evidence type="ECO:0000256" key="1">
    <source>
        <dbReference type="SAM" id="MobiDB-lite"/>
    </source>
</evidence>
<evidence type="ECO:0000313" key="4">
    <source>
        <dbReference type="Proteomes" id="UP001295423"/>
    </source>
</evidence>
<feature type="compositionally biased region" description="Polar residues" evidence="1">
    <location>
        <begin position="427"/>
        <end position="443"/>
    </location>
</feature>
<reference evidence="3" key="1">
    <citation type="submission" date="2023-08" db="EMBL/GenBank/DDBJ databases">
        <authorList>
            <person name="Audoor S."/>
            <person name="Bilcke G."/>
        </authorList>
    </citation>
    <scope>NUCLEOTIDE SEQUENCE</scope>
</reference>
<feature type="region of interest" description="Disordered" evidence="1">
    <location>
        <begin position="76"/>
        <end position="103"/>
    </location>
</feature>